<dbReference type="PANTHER" id="PTHR13137">
    <property type="entry name" value="DC11 ACN9 HOMOLOG"/>
    <property type="match status" value="1"/>
</dbReference>
<reference evidence="7 8" key="1">
    <citation type="journal article" date="2019" name="PLoS ONE">
        <title>Genomic analyses reveal an absence of contemporary introgressive admixture between fin whales and blue whales, despite known hybrids.</title>
        <authorList>
            <person name="Westbury M.V."/>
            <person name="Petersen B."/>
            <person name="Lorenzen E.D."/>
        </authorList>
    </citation>
    <scope>NUCLEOTIDE SEQUENCE [LARGE SCALE GENOMIC DNA]</scope>
    <source>
        <strain evidence="7">FinWhale-01</strain>
    </source>
</reference>
<dbReference type="GO" id="GO:0034553">
    <property type="term" value="P:mitochondrial respiratory chain complex II assembly"/>
    <property type="evidence" value="ECO:0007669"/>
    <property type="project" value="UniProtKB-UniRule"/>
</dbReference>
<evidence type="ECO:0000256" key="4">
    <source>
        <dbReference type="ARBA" id="ARBA00023128"/>
    </source>
</evidence>
<comment type="subunit">
    <text evidence="6">Interacts with the iron-sulfur protein subunit within the SDH catalytic dimer.</text>
</comment>
<keyword evidence="3" id="KW-0809">Transit peptide</keyword>
<dbReference type="OrthoDB" id="278329at2759"/>
<dbReference type="AlphaFoldDB" id="A0A643CG39"/>
<name>A0A643CG39_BALPH</name>
<dbReference type="GO" id="GO:0005759">
    <property type="term" value="C:mitochondrial matrix"/>
    <property type="evidence" value="ECO:0007669"/>
    <property type="project" value="UniProtKB-SubCell"/>
</dbReference>
<evidence type="ECO:0000313" key="8">
    <source>
        <dbReference type="Proteomes" id="UP000437017"/>
    </source>
</evidence>
<keyword evidence="5 6" id="KW-0143">Chaperone</keyword>
<dbReference type="InterPro" id="IPR008381">
    <property type="entry name" value="SDHAF3/Sdh7"/>
</dbReference>
<evidence type="ECO:0000256" key="1">
    <source>
        <dbReference type="ARBA" id="ARBA00004305"/>
    </source>
</evidence>
<evidence type="ECO:0000313" key="7">
    <source>
        <dbReference type="EMBL" id="KAB0399120.1"/>
    </source>
</evidence>
<dbReference type="EMBL" id="SGJD01001617">
    <property type="protein sequence ID" value="KAB0399120.1"/>
    <property type="molecule type" value="Genomic_DNA"/>
</dbReference>
<evidence type="ECO:0000256" key="6">
    <source>
        <dbReference type="RuleBase" id="RU368039"/>
    </source>
</evidence>
<accession>A0A643CG39</accession>
<dbReference type="Proteomes" id="UP000437017">
    <property type="component" value="Unassembled WGS sequence"/>
</dbReference>
<keyword evidence="4 6" id="KW-0496">Mitochondrion</keyword>
<dbReference type="GO" id="GO:0006105">
    <property type="term" value="P:succinate metabolic process"/>
    <property type="evidence" value="ECO:0007669"/>
    <property type="project" value="TreeGrafter"/>
</dbReference>
<proteinExistence type="inferred from homology"/>
<keyword evidence="8" id="KW-1185">Reference proteome</keyword>
<evidence type="ECO:0000256" key="3">
    <source>
        <dbReference type="ARBA" id="ARBA00022946"/>
    </source>
</evidence>
<gene>
    <name evidence="7" type="ORF">E2I00_017154</name>
</gene>
<comment type="subcellular location">
    <subcellularLocation>
        <location evidence="1 6">Mitochondrion matrix</location>
    </subcellularLocation>
</comment>
<dbReference type="GO" id="GO:0005758">
    <property type="term" value="C:mitochondrial intermembrane space"/>
    <property type="evidence" value="ECO:0007669"/>
    <property type="project" value="TreeGrafter"/>
</dbReference>
<feature type="non-terminal residue" evidence="7">
    <location>
        <position position="1"/>
    </location>
</feature>
<comment type="function">
    <text evidence="6">Plays an essential role in the assembly of succinate dehydrogenase (SDH), an enzyme complex (also referred to as respiratory complex II) that is a component of both the tricarboxylic acid (TCA) cycle and the mitochondrial electron transport chain, and which couples the oxidation of succinate to fumarate with the reduction of ubiquinone (coenzyme Q) to ubiquinol. Promotes maturation of the iron-sulfur protein subunit of the SDH catalytic dimer, protecting it from the deleterious effects of oxidants. May act together with SDHAF1.</text>
</comment>
<comment type="similarity">
    <text evidence="2 6">Belongs to the complex I LYR family. SDHAF3 subfamily.</text>
</comment>
<evidence type="ECO:0000256" key="2">
    <source>
        <dbReference type="ARBA" id="ARBA00006020"/>
    </source>
</evidence>
<dbReference type="PANTHER" id="PTHR13137:SF6">
    <property type="entry name" value="SUCCINATE DEHYDROGENASE ASSEMBLY FACTOR 3, MITOCHONDRIAL"/>
    <property type="match status" value="1"/>
</dbReference>
<comment type="caution">
    <text evidence="7">The sequence shown here is derived from an EMBL/GenBank/DDBJ whole genome shotgun (WGS) entry which is preliminary data.</text>
</comment>
<organism evidence="7 8">
    <name type="scientific">Balaenoptera physalus</name>
    <name type="common">Fin whale</name>
    <name type="synonym">Balaena physalus</name>
    <dbReference type="NCBI Taxonomy" id="9770"/>
    <lineage>
        <taxon>Eukaryota</taxon>
        <taxon>Metazoa</taxon>
        <taxon>Chordata</taxon>
        <taxon>Craniata</taxon>
        <taxon>Vertebrata</taxon>
        <taxon>Euteleostomi</taxon>
        <taxon>Mammalia</taxon>
        <taxon>Eutheria</taxon>
        <taxon>Laurasiatheria</taxon>
        <taxon>Artiodactyla</taxon>
        <taxon>Whippomorpha</taxon>
        <taxon>Cetacea</taxon>
        <taxon>Mysticeti</taxon>
        <taxon>Balaenopteridae</taxon>
        <taxon>Balaenoptera</taxon>
    </lineage>
</organism>
<sequence length="105" mass="11988">TLLLHGVLPLDVKALGKEYVKDKFRRHKTFGSDKTQCFLQEKECYGNKLKKTQNSTEKACFGIILPEEKHNDFGAEQIGQLQELMQEATKPNSQFSITDSMKPKI</sequence>
<evidence type="ECO:0000256" key="5">
    <source>
        <dbReference type="ARBA" id="ARBA00023186"/>
    </source>
</evidence>
<protein>
    <recommendedName>
        <fullName evidence="6">Succinate dehydrogenase assembly factor 3</fullName>
        <shortName evidence="6">SDH assembly factor 3</shortName>
        <shortName evidence="6">SDHAF3</shortName>
    </recommendedName>
</protein>